<dbReference type="EC" id="6.2.1.3" evidence="4"/>
<dbReference type="SUPFAM" id="SSF56801">
    <property type="entry name" value="Acetyl-CoA synthetase-like"/>
    <property type="match status" value="2"/>
</dbReference>
<keyword evidence="8" id="KW-1185">Reference proteome</keyword>
<sequence length="1461" mass="160006">MSDQQDSVVTNGVPVIEKSSESCVSDIPLGETKQLAQVAKLQQKDIYSSPLVNGGVVEHTQPNSESESDGEDKPPRSPGLEGPQGDPLSGASVPLKLSDVSLAPAEQLWCTSRDQAVKLRMAETGPGSEAPMTVHQMFLKTVKIYGDLPAAVASKKEGQWVTLNWREYYQQCRAAAKSFLKLGLERYHGVGILGFNSPEWFISDIGCILAGGFAAGIYTTNSPEACQYVADNCEANVLVVENHKQLLKILQIKDQLPHLKAIVQYKDELQQKLPNLYTWAEFMKLGEEVSDELLDAVVDSQRANQCCTLIYTSGTTGNPKGVMLSHDNITWTSNAAGAMTGLQHGVECVVSYLPLSHVAAQVNDMWIAMRFAGATYFADPDALKGSLGTTLKEVRPTSFLGVPRVWEKMQEKMKAIGAKSSGMKKRVADWAKSIGLQVSYSAMNGENLVPWGFMLANNLVFKKVRWAMGLDRCKNCLTGAAPITKETLEYFMSLSLPLYELYGMSESTGPHTISWENNFKIMSCGKVVVGCQTKLDKPDEDGNGEICFWGRHVFMGYLNEPEKTEEALDQEGWLHSGDLGKHDKDNFLFITGRIKELIITAGGENIPPVPIEDAVKAEIAIISNAMLLGDKLKFLSMMLTLKCVVDDNGEPTDELTPESVAFCQQHGVTATKASEIIASKEPAIYKAIQEGIERVNAKATSNAQRVQNCVSDIPLGETKQLAQVAKLQQKDIYSSPLVNGGVVEHTQPNSESESDGEDKDSQETAAVEPAVITPSSIPEATAKPHRSPGLEGPQGDPFSGASVPLKLSDVSLAPAEQLWCTSRDQAVKLRMAETGPGSEAPMTVHQMFLKTVKIYGDLPAVASKKEGQWVTLNWREYYQQCRAAAKSFLKLGLERYHGVGILGFNSPEWFISDIGCILAGGFAAGIYTTNSPEACQYVADNCEANVLVVENHKQLLKILQIKDQLPHLKAIVQYKDELQQKLPNLYTWAEFMKLGEEVSDELLDAVVDSQRANQCCTLIYTSGTTGNPKGVMLSHDNITWTSNAAGAMTGLQHGVECVVSYLPLSHVAAQVNDMWIAMRFAGATYFADPDALKGSLGTTLKEVRPTSFLGVPRVWEKMQEKMKAIGAKSSGMKKRVADWAKSIGLQVSYSAMNGENLVPWGFMLANNLVFKKVRWAMGLDRCKNCLTGAAPITKETLEYFMSLSLPLYELYGMSESTGPHTISWENNFKIMSCGKVVVGCQTKLDKPDEDGNGEICFWGRHVFMGYLNEPEKTEEALDQEGWLHSGDLGKHDKDNFLFITGRIKELIITAGGGENIPPVPIEDAVKAEIAIISNAMLLGDKLKFLSMMLTLKCVVDDNGEPTDELTPESVAFCQQHGVTATKASEIIASKEPAIYKAIQEGIERVNAKATSNAQRVQKWVILDRDFSISGGELGPTMKLKRGVVVKMFQEKINEIYGMAQE</sequence>
<keyword evidence="3" id="KW-0443">Lipid metabolism</keyword>
<dbReference type="Proteomes" id="UP001356427">
    <property type="component" value="Unassembled WGS sequence"/>
</dbReference>
<evidence type="ECO:0000256" key="1">
    <source>
        <dbReference type="ARBA" id="ARBA00022598"/>
    </source>
</evidence>
<evidence type="ECO:0000313" key="8">
    <source>
        <dbReference type="Proteomes" id="UP001356427"/>
    </source>
</evidence>
<dbReference type="GO" id="GO:0005783">
    <property type="term" value="C:endoplasmic reticulum"/>
    <property type="evidence" value="ECO:0007669"/>
    <property type="project" value="TreeGrafter"/>
</dbReference>
<feature type="region of interest" description="Disordered" evidence="5">
    <location>
        <begin position="738"/>
        <end position="801"/>
    </location>
</feature>
<comment type="caution">
    <text evidence="7">The sequence shown here is derived from an EMBL/GenBank/DDBJ whole genome shotgun (WGS) entry which is preliminary data.</text>
</comment>
<dbReference type="EMBL" id="JAGTTL010000014">
    <property type="protein sequence ID" value="KAK6312935.1"/>
    <property type="molecule type" value="Genomic_DNA"/>
</dbReference>
<protein>
    <recommendedName>
        <fullName evidence="4">long-chain-fatty-acid--CoA ligase</fullName>
        <ecNumber evidence="4">6.2.1.3</ecNumber>
    </recommendedName>
</protein>
<organism evidence="7 8">
    <name type="scientific">Coregonus suidteri</name>
    <dbReference type="NCBI Taxonomy" id="861788"/>
    <lineage>
        <taxon>Eukaryota</taxon>
        <taxon>Metazoa</taxon>
        <taxon>Chordata</taxon>
        <taxon>Craniata</taxon>
        <taxon>Vertebrata</taxon>
        <taxon>Euteleostomi</taxon>
        <taxon>Actinopterygii</taxon>
        <taxon>Neopterygii</taxon>
        <taxon>Teleostei</taxon>
        <taxon>Protacanthopterygii</taxon>
        <taxon>Salmoniformes</taxon>
        <taxon>Salmonidae</taxon>
        <taxon>Coregoninae</taxon>
        <taxon>Coregonus</taxon>
    </lineage>
</organism>
<dbReference type="InterPro" id="IPR042099">
    <property type="entry name" value="ANL_N_sf"/>
</dbReference>
<dbReference type="GO" id="GO:0016020">
    <property type="term" value="C:membrane"/>
    <property type="evidence" value="ECO:0007669"/>
    <property type="project" value="TreeGrafter"/>
</dbReference>
<evidence type="ECO:0000256" key="2">
    <source>
        <dbReference type="ARBA" id="ARBA00022832"/>
    </source>
</evidence>
<proteinExistence type="predicted"/>
<feature type="region of interest" description="Disordered" evidence="5">
    <location>
        <begin position="1"/>
        <end position="27"/>
    </location>
</feature>
<evidence type="ECO:0000256" key="5">
    <source>
        <dbReference type="SAM" id="MobiDB-lite"/>
    </source>
</evidence>
<evidence type="ECO:0000259" key="6">
    <source>
        <dbReference type="Pfam" id="PF00501"/>
    </source>
</evidence>
<dbReference type="Gene3D" id="3.40.50.12780">
    <property type="entry name" value="N-terminal domain of ligase-like"/>
    <property type="match status" value="3"/>
</dbReference>
<feature type="domain" description="AMP-dependent synthetase/ligase" evidence="6">
    <location>
        <begin position="851"/>
        <end position="1267"/>
    </location>
</feature>
<dbReference type="PROSITE" id="PS00455">
    <property type="entry name" value="AMP_BINDING"/>
    <property type="match status" value="2"/>
</dbReference>
<dbReference type="InterPro" id="IPR020845">
    <property type="entry name" value="AMP-binding_CS"/>
</dbReference>
<keyword evidence="2" id="KW-0276">Fatty acid metabolism</keyword>
<gene>
    <name evidence="7" type="ORF">J4Q44_G00162820</name>
</gene>
<evidence type="ECO:0000256" key="3">
    <source>
        <dbReference type="ARBA" id="ARBA00023098"/>
    </source>
</evidence>
<feature type="domain" description="AMP-dependent synthetase/ligase" evidence="6">
    <location>
        <begin position="142"/>
        <end position="558"/>
    </location>
</feature>
<feature type="region of interest" description="Disordered" evidence="5">
    <location>
        <begin position="50"/>
        <end position="93"/>
    </location>
</feature>
<keyword evidence="1" id="KW-0436">Ligase</keyword>
<name>A0AAN8QQU4_9TELE</name>
<dbReference type="PANTHER" id="PTHR43272">
    <property type="entry name" value="LONG-CHAIN-FATTY-ACID--COA LIGASE"/>
    <property type="match status" value="1"/>
</dbReference>
<dbReference type="CDD" id="cd05933">
    <property type="entry name" value="ACSBG_like"/>
    <property type="match status" value="2"/>
</dbReference>
<dbReference type="GO" id="GO:0004467">
    <property type="term" value="F:long-chain fatty acid-CoA ligase activity"/>
    <property type="evidence" value="ECO:0007669"/>
    <property type="project" value="UniProtKB-EC"/>
</dbReference>
<dbReference type="PANTHER" id="PTHR43272:SF80">
    <property type="entry name" value="LONG-CHAIN-FATTY-ACID--COA LIGASE ACSBG2"/>
    <property type="match status" value="1"/>
</dbReference>
<dbReference type="Pfam" id="PF00501">
    <property type="entry name" value="AMP-binding"/>
    <property type="match status" value="2"/>
</dbReference>
<evidence type="ECO:0000256" key="4">
    <source>
        <dbReference type="ARBA" id="ARBA00026121"/>
    </source>
</evidence>
<evidence type="ECO:0000313" key="7">
    <source>
        <dbReference type="EMBL" id="KAK6312935.1"/>
    </source>
</evidence>
<accession>A0AAN8QQU4</accession>
<reference evidence="7 8" key="1">
    <citation type="submission" date="2021-04" db="EMBL/GenBank/DDBJ databases">
        <authorList>
            <person name="De Guttry C."/>
            <person name="Zahm M."/>
            <person name="Klopp C."/>
            <person name="Cabau C."/>
            <person name="Louis A."/>
            <person name="Berthelot C."/>
            <person name="Parey E."/>
            <person name="Roest Crollius H."/>
            <person name="Montfort J."/>
            <person name="Robinson-Rechavi M."/>
            <person name="Bucao C."/>
            <person name="Bouchez O."/>
            <person name="Gislard M."/>
            <person name="Lluch J."/>
            <person name="Milhes M."/>
            <person name="Lampietro C."/>
            <person name="Lopez Roques C."/>
            <person name="Donnadieu C."/>
            <person name="Braasch I."/>
            <person name="Desvignes T."/>
            <person name="Postlethwait J."/>
            <person name="Bobe J."/>
            <person name="Wedekind C."/>
            <person name="Guiguen Y."/>
        </authorList>
    </citation>
    <scope>NUCLEOTIDE SEQUENCE [LARGE SCALE GENOMIC DNA]</scope>
    <source>
        <strain evidence="7">Cs_M1</strain>
        <tissue evidence="7">Blood</tissue>
    </source>
</reference>
<dbReference type="InterPro" id="IPR000873">
    <property type="entry name" value="AMP-dep_synth/lig_dom"/>
</dbReference>
<feature type="compositionally biased region" description="Polar residues" evidence="5">
    <location>
        <begin position="1"/>
        <end position="10"/>
    </location>
</feature>